<dbReference type="PROSITE" id="PS51257">
    <property type="entry name" value="PROKAR_LIPOPROTEIN"/>
    <property type="match status" value="1"/>
</dbReference>
<reference evidence="1 2" key="1">
    <citation type="journal article" date="2015" name="Nature">
        <title>rRNA introns, odd ribosomes, and small enigmatic genomes across a large radiation of phyla.</title>
        <authorList>
            <person name="Brown C.T."/>
            <person name="Hug L.A."/>
            <person name="Thomas B.C."/>
            <person name="Sharon I."/>
            <person name="Castelle C.J."/>
            <person name="Singh A."/>
            <person name="Wilkins M.J."/>
            <person name="Williams K.H."/>
            <person name="Banfield J.F."/>
        </authorList>
    </citation>
    <scope>NUCLEOTIDE SEQUENCE [LARGE SCALE GENOMIC DNA]</scope>
</reference>
<evidence type="ECO:0008006" key="3">
    <source>
        <dbReference type="Google" id="ProtNLM"/>
    </source>
</evidence>
<name>A0A0G1YHP8_9BACT</name>
<proteinExistence type="predicted"/>
<dbReference type="EMBL" id="LCRX01000002">
    <property type="protein sequence ID" value="KKW42953.1"/>
    <property type="molecule type" value="Genomic_DNA"/>
</dbReference>
<organism evidence="1 2">
    <name type="scientific">Candidatus Magasanikbacteria bacterium GW2011_GWA2_56_11</name>
    <dbReference type="NCBI Taxonomy" id="1619044"/>
    <lineage>
        <taxon>Bacteria</taxon>
        <taxon>Candidatus Magasanikiibacteriota</taxon>
    </lineage>
</organism>
<comment type="caution">
    <text evidence="1">The sequence shown here is derived from an EMBL/GenBank/DDBJ whole genome shotgun (WGS) entry which is preliminary data.</text>
</comment>
<dbReference type="STRING" id="1619044.UY92_C0002G0070"/>
<sequence length="155" mass="16137">MRGTFVTLSGCLLLFGAGCGPIYQSESSPMTVTQASPASGKNVLELILQPQDAQFYVAAGWTGGMGSAPVVDPATGAPVLFAGAPIYFDESYAKEIEAKLPACYAGEPQIIVTANITLTKRTDINPSIPGAPEETYYEAVVNSLKDISVAAEPCS</sequence>
<evidence type="ECO:0000313" key="2">
    <source>
        <dbReference type="Proteomes" id="UP000033870"/>
    </source>
</evidence>
<evidence type="ECO:0000313" key="1">
    <source>
        <dbReference type="EMBL" id="KKW42953.1"/>
    </source>
</evidence>
<gene>
    <name evidence="1" type="ORF">UY92_C0002G0070</name>
</gene>
<dbReference type="Proteomes" id="UP000033870">
    <property type="component" value="Unassembled WGS sequence"/>
</dbReference>
<dbReference type="AlphaFoldDB" id="A0A0G1YHP8"/>
<protein>
    <recommendedName>
        <fullName evidence="3">Lipoprotein</fullName>
    </recommendedName>
</protein>
<accession>A0A0G1YHP8</accession>